<evidence type="ECO:0000313" key="2">
    <source>
        <dbReference type="EMBL" id="GJS67602.1"/>
    </source>
</evidence>
<dbReference type="Proteomes" id="UP001151760">
    <property type="component" value="Unassembled WGS sequence"/>
</dbReference>
<feature type="region of interest" description="Disordered" evidence="1">
    <location>
        <begin position="58"/>
        <end position="87"/>
    </location>
</feature>
<name>A0ABQ4XS02_9ASTR</name>
<comment type="caution">
    <text evidence="2">The sequence shown here is derived from an EMBL/GenBank/DDBJ whole genome shotgun (WGS) entry which is preliminary data.</text>
</comment>
<evidence type="ECO:0000313" key="3">
    <source>
        <dbReference type="Proteomes" id="UP001151760"/>
    </source>
</evidence>
<protein>
    <recommendedName>
        <fullName evidence="4">Gag-pol polyprotein</fullName>
    </recommendedName>
</protein>
<reference evidence="2" key="2">
    <citation type="submission" date="2022-01" db="EMBL/GenBank/DDBJ databases">
        <authorList>
            <person name="Yamashiro T."/>
            <person name="Shiraishi A."/>
            <person name="Satake H."/>
            <person name="Nakayama K."/>
        </authorList>
    </citation>
    <scope>NUCLEOTIDE SEQUENCE</scope>
</reference>
<keyword evidence="3" id="KW-1185">Reference proteome</keyword>
<evidence type="ECO:0000256" key="1">
    <source>
        <dbReference type="SAM" id="MobiDB-lite"/>
    </source>
</evidence>
<gene>
    <name evidence="2" type="ORF">Tco_0682166</name>
</gene>
<dbReference type="EMBL" id="BQNB010009730">
    <property type="protein sequence ID" value="GJS67602.1"/>
    <property type="molecule type" value="Genomic_DNA"/>
</dbReference>
<evidence type="ECO:0008006" key="4">
    <source>
        <dbReference type="Google" id="ProtNLM"/>
    </source>
</evidence>
<reference evidence="2" key="1">
    <citation type="journal article" date="2022" name="Int. J. Mol. Sci.">
        <title>Draft Genome of Tanacetum Coccineum: Genomic Comparison of Closely Related Tanacetum-Family Plants.</title>
        <authorList>
            <person name="Yamashiro T."/>
            <person name="Shiraishi A."/>
            <person name="Nakayama K."/>
            <person name="Satake H."/>
        </authorList>
    </citation>
    <scope>NUCLEOTIDE SEQUENCE</scope>
</reference>
<sequence length="87" mass="9695">MENYDPIGTPMETVHKLDLEMNGSPVDATKYRTMIGSLMYLTSSRWDIVHATTCSVPGEANREAPQGDADTQDVMIPSRLLQEEHIS</sequence>
<proteinExistence type="predicted"/>
<accession>A0ABQ4XS02</accession>
<organism evidence="2 3">
    <name type="scientific">Tanacetum coccineum</name>
    <dbReference type="NCBI Taxonomy" id="301880"/>
    <lineage>
        <taxon>Eukaryota</taxon>
        <taxon>Viridiplantae</taxon>
        <taxon>Streptophyta</taxon>
        <taxon>Embryophyta</taxon>
        <taxon>Tracheophyta</taxon>
        <taxon>Spermatophyta</taxon>
        <taxon>Magnoliopsida</taxon>
        <taxon>eudicotyledons</taxon>
        <taxon>Gunneridae</taxon>
        <taxon>Pentapetalae</taxon>
        <taxon>asterids</taxon>
        <taxon>campanulids</taxon>
        <taxon>Asterales</taxon>
        <taxon>Asteraceae</taxon>
        <taxon>Asteroideae</taxon>
        <taxon>Anthemideae</taxon>
        <taxon>Anthemidinae</taxon>
        <taxon>Tanacetum</taxon>
    </lineage>
</organism>